<dbReference type="PANTHER" id="PTHR40622">
    <property type="match status" value="1"/>
</dbReference>
<feature type="chain" id="PRO_5042991339" description="DUF7728 domain-containing protein" evidence="2">
    <location>
        <begin position="20"/>
        <end position="371"/>
    </location>
</feature>
<keyword evidence="5" id="KW-1185">Reference proteome</keyword>
<feature type="domain" description="DUF7728" evidence="3">
    <location>
        <begin position="54"/>
        <end position="206"/>
    </location>
</feature>
<evidence type="ECO:0000313" key="4">
    <source>
        <dbReference type="EMBL" id="KAK5626807.1"/>
    </source>
</evidence>
<feature type="signal peptide" evidence="2">
    <location>
        <begin position="1"/>
        <end position="19"/>
    </location>
</feature>
<evidence type="ECO:0000313" key="5">
    <source>
        <dbReference type="Proteomes" id="UP001305414"/>
    </source>
</evidence>
<organism evidence="4 5">
    <name type="scientific">Xylaria bambusicola</name>
    <dbReference type="NCBI Taxonomy" id="326684"/>
    <lineage>
        <taxon>Eukaryota</taxon>
        <taxon>Fungi</taxon>
        <taxon>Dikarya</taxon>
        <taxon>Ascomycota</taxon>
        <taxon>Pezizomycotina</taxon>
        <taxon>Sordariomycetes</taxon>
        <taxon>Xylariomycetidae</taxon>
        <taxon>Xylariales</taxon>
        <taxon>Xylariaceae</taxon>
        <taxon>Xylaria</taxon>
    </lineage>
</organism>
<dbReference type="Proteomes" id="UP001305414">
    <property type="component" value="Unassembled WGS sequence"/>
</dbReference>
<keyword evidence="1" id="KW-1133">Transmembrane helix</keyword>
<accession>A0AAN7Z1W4</accession>
<evidence type="ECO:0000256" key="2">
    <source>
        <dbReference type="SAM" id="SignalP"/>
    </source>
</evidence>
<evidence type="ECO:0000259" key="3">
    <source>
        <dbReference type="Pfam" id="PF24854"/>
    </source>
</evidence>
<protein>
    <recommendedName>
        <fullName evidence="3">DUF7728 domain-containing protein</fullName>
    </recommendedName>
</protein>
<gene>
    <name evidence="4" type="ORF">RRF57_002522</name>
</gene>
<sequence>MYLRSLIAGLGLVATTTNALLLPLDFPIADDTVTTLPVPIENDVDVAVSKMPATQTLNLECPGCIISRRHAKEIPSHLKLGFSIESTDGADRLTLNGYELYPNPDLLRNILIAPVIPDMASRHIGDKPRTRGGVNRPLNNRRLGFAMETEAVATDDDEDLQLIKIDVQIIEVGDVFIERIPNIQVKLVKTPSGKLAIGNIETIESQGTASAGGKKQCTSMVCRWKTAFFKKLGRLFHSKGCSGHQVSAPSSHVHQPDPHHMSYKQSWAHGFKLFLSVVLVPVMFGIVAGISASLLGMMVSTFIVFVWRRFFRRSSGRSSHRCRYAHKASRHEHAAAEEKSGLLNGEENVEAPPAYVDANDVVEDKKVENEV</sequence>
<dbReference type="EMBL" id="JAWHQM010000004">
    <property type="protein sequence ID" value="KAK5626807.1"/>
    <property type="molecule type" value="Genomic_DNA"/>
</dbReference>
<reference evidence="4 5" key="1">
    <citation type="submission" date="2023-10" db="EMBL/GenBank/DDBJ databases">
        <title>Draft genome sequence of Xylaria bambusicola isolate GMP-LS, the root and basal stem rot pathogen of sugarcane in Indonesia.</title>
        <authorList>
            <person name="Selvaraj P."/>
            <person name="Muralishankar V."/>
            <person name="Muruganantham S."/>
            <person name="Sp S."/>
            <person name="Haryani S."/>
            <person name="Lau K.J.X."/>
            <person name="Naqvi N.I."/>
        </authorList>
    </citation>
    <scope>NUCLEOTIDE SEQUENCE [LARGE SCALE GENOMIC DNA]</scope>
    <source>
        <strain evidence="4">GMP-LS</strain>
    </source>
</reference>
<keyword evidence="2" id="KW-0732">Signal</keyword>
<keyword evidence="1" id="KW-0472">Membrane</keyword>
<dbReference type="AlphaFoldDB" id="A0AAN7Z1W4"/>
<dbReference type="PANTHER" id="PTHR40622:SF1">
    <property type="match status" value="1"/>
</dbReference>
<comment type="caution">
    <text evidence="4">The sequence shown here is derived from an EMBL/GenBank/DDBJ whole genome shotgun (WGS) entry which is preliminary data.</text>
</comment>
<evidence type="ECO:0000256" key="1">
    <source>
        <dbReference type="SAM" id="Phobius"/>
    </source>
</evidence>
<name>A0AAN7Z1W4_9PEZI</name>
<feature type="transmembrane region" description="Helical" evidence="1">
    <location>
        <begin position="274"/>
        <end position="307"/>
    </location>
</feature>
<keyword evidence="1" id="KW-0812">Transmembrane</keyword>
<proteinExistence type="predicted"/>
<dbReference type="Pfam" id="PF24854">
    <property type="entry name" value="DUF7728"/>
    <property type="match status" value="1"/>
</dbReference>
<dbReference type="InterPro" id="IPR056145">
    <property type="entry name" value="DUF7728"/>
</dbReference>